<keyword evidence="4" id="KW-0808">Transferase</keyword>
<dbReference type="CDD" id="cd01650">
    <property type="entry name" value="RT_nLTR_like"/>
    <property type="match status" value="1"/>
</dbReference>
<dbReference type="Proteomes" id="UP000078340">
    <property type="component" value="Unassembled WGS sequence"/>
</dbReference>
<evidence type="ECO:0000256" key="1">
    <source>
        <dbReference type="ARBA" id="ARBA00004173"/>
    </source>
</evidence>
<name>A0A179EXA8_PURLI</name>
<accession>A0A179EXA8</accession>
<dbReference type="Pfam" id="PF14529">
    <property type="entry name" value="Exo_endo_phos_2"/>
    <property type="match status" value="1"/>
</dbReference>
<dbReference type="Pfam" id="PF00078">
    <property type="entry name" value="RVT_1"/>
    <property type="match status" value="1"/>
</dbReference>
<dbReference type="AlphaFoldDB" id="A0A179EXA8"/>
<organism evidence="4 5">
    <name type="scientific">Purpureocillium lilacinum</name>
    <name type="common">Paecilomyces lilacinus</name>
    <dbReference type="NCBI Taxonomy" id="33203"/>
    <lineage>
        <taxon>Eukaryota</taxon>
        <taxon>Fungi</taxon>
        <taxon>Dikarya</taxon>
        <taxon>Ascomycota</taxon>
        <taxon>Pezizomycotina</taxon>
        <taxon>Sordariomycetes</taxon>
        <taxon>Hypocreomycetidae</taxon>
        <taxon>Hypocreales</taxon>
        <taxon>Ophiocordycipitaceae</taxon>
        <taxon>Purpureocillium</taxon>
    </lineage>
</organism>
<dbReference type="Gene3D" id="3.60.10.10">
    <property type="entry name" value="Endonuclease/exonuclease/phosphatase"/>
    <property type="match status" value="1"/>
</dbReference>
<dbReference type="GO" id="GO:0005739">
    <property type="term" value="C:mitochondrion"/>
    <property type="evidence" value="ECO:0007669"/>
    <property type="project" value="UniProtKB-SubCell"/>
</dbReference>
<dbReference type="SUPFAM" id="SSF56219">
    <property type="entry name" value="DNase I-like"/>
    <property type="match status" value="1"/>
</dbReference>
<evidence type="ECO:0000313" key="5">
    <source>
        <dbReference type="Proteomes" id="UP000078340"/>
    </source>
</evidence>
<evidence type="ECO:0000259" key="3">
    <source>
        <dbReference type="PROSITE" id="PS50878"/>
    </source>
</evidence>
<dbReference type="PANTHER" id="PTHR33481">
    <property type="entry name" value="REVERSE TRANSCRIPTASE"/>
    <property type="match status" value="1"/>
</dbReference>
<evidence type="ECO:0000313" key="4">
    <source>
        <dbReference type="EMBL" id="OAQ57811.1"/>
    </source>
</evidence>
<dbReference type="PROSITE" id="PS50878">
    <property type="entry name" value="RT_POL"/>
    <property type="match status" value="1"/>
</dbReference>
<comment type="caution">
    <text evidence="4">The sequence shown here is derived from an EMBL/GenBank/DDBJ whole genome shotgun (WGS) entry which is preliminary data.</text>
</comment>
<keyword evidence="2" id="KW-0496">Mitochondrion</keyword>
<sequence length="690" mass="77132">MMAHWRVADCGSWTTACHVWLRAADLGFDSGATRERVLATRAKQTMNRCPYEGSCHWCDPFEATINLIYPTAWSDRVANAFITALPGRIYEKLLKIYYFKYIKFGRCFNAKHYSWQSGRLDGRGDDIAHWAAENGLRLLNPTDVLTNPHGNTIDIAFSNISLSEAVVEDHPATSSDHFTLSVTLPDVGLAPIAPGKVRVTTEDEIKRFVELVQYGSADIPAPTTTIHDLDALASALVRLLQVAAKVAGRPVRKQTRKELIPLDFVGKFGSPKRTSRSASVFKAVRWLKSPGAFQPPPLEVDGEVYETQLDKANALRRATLERRTSEDAILDPWIPVTATRPIPFSQDVSLAEVQDATIRTGNTSPGSDNISVKMLRAAWHIIGEHVRRLYEGCLRRGHHPQPFREAEVVMIAKPGRRNLWTPRAWRPISLLSCLGKGLERLIARRLAWASIHYGVLHPQQPGALPKRSAVDLVAALVHDIEEAFAPFDTALRNRLILRLRQQVWPEHLARWAGSFMSDRSACVRYQDITTPSSPLQCGLPQGSPVSPILVLLYTEPIYRLGNPKGRFGYADDTGILCVGNSLETTADRASRYVSELVTWGTANGISFDPAKTEVMHFCRTKPKVSPPIFHEGERRLEKAMRWLGIWLDSTLTFKTHVEKWTAKAQAVAHHLRGLANQGGFPYQSMEIPFP</sequence>
<dbReference type="InterPro" id="IPR000477">
    <property type="entry name" value="RT_dom"/>
</dbReference>
<dbReference type="SUPFAM" id="SSF56672">
    <property type="entry name" value="DNA/RNA polymerases"/>
    <property type="match status" value="1"/>
</dbReference>
<dbReference type="GO" id="GO:0003964">
    <property type="term" value="F:RNA-directed DNA polymerase activity"/>
    <property type="evidence" value="ECO:0007669"/>
    <property type="project" value="UniProtKB-KW"/>
</dbReference>
<evidence type="ECO:0000256" key="2">
    <source>
        <dbReference type="ARBA" id="ARBA00023128"/>
    </source>
</evidence>
<dbReference type="InterPro" id="IPR043502">
    <property type="entry name" value="DNA/RNA_pol_sf"/>
</dbReference>
<dbReference type="PANTHER" id="PTHR33481:SF1">
    <property type="entry name" value="ENDONUCLEASE_EXONUCLEASE_PHOSPHATASE DOMAIN-CONTAINING PROTEIN-RELATED"/>
    <property type="match status" value="1"/>
</dbReference>
<proteinExistence type="predicted"/>
<keyword evidence="4" id="KW-0548">Nucleotidyltransferase</keyword>
<dbReference type="InterPro" id="IPR005135">
    <property type="entry name" value="Endo/exonuclease/phosphatase"/>
</dbReference>
<dbReference type="OMA" id="ARSECIK"/>
<gene>
    <name evidence="4" type="ORF">VFPFJ_11720</name>
</gene>
<comment type="subcellular location">
    <subcellularLocation>
        <location evidence="1">Mitochondrion</location>
    </subcellularLocation>
</comment>
<dbReference type="EMBL" id="LSBI01000083">
    <property type="protein sequence ID" value="OAQ57811.1"/>
    <property type="molecule type" value="Genomic_DNA"/>
</dbReference>
<keyword evidence="4" id="KW-0695">RNA-directed DNA polymerase</keyword>
<protein>
    <submittedName>
        <fullName evidence="4">Reverse transcriptase</fullName>
    </submittedName>
</protein>
<reference evidence="4 5" key="1">
    <citation type="submission" date="2016-02" db="EMBL/GenBank/DDBJ databases">
        <title>Biosynthesis of antibiotic leucinostatins and their inhibition on Phytophthora in bio-control Purpureocillium lilacinum.</title>
        <authorList>
            <person name="Wang G."/>
            <person name="Liu Z."/>
            <person name="Lin R."/>
            <person name="Li E."/>
            <person name="Mao Z."/>
            <person name="Ling J."/>
            <person name="Yin W."/>
            <person name="Xie B."/>
        </authorList>
    </citation>
    <scope>NUCLEOTIDE SEQUENCE [LARGE SCALE GENOMIC DNA]</scope>
    <source>
        <strain evidence="4">PLFJ-1</strain>
    </source>
</reference>
<dbReference type="InterPro" id="IPR036691">
    <property type="entry name" value="Endo/exonu/phosph_ase_sf"/>
</dbReference>
<feature type="domain" description="Reverse transcriptase" evidence="3">
    <location>
        <begin position="392"/>
        <end position="647"/>
    </location>
</feature>